<gene>
    <name evidence="3" type="ORF">LMG26788_03512</name>
</gene>
<organism evidence="3 4">
    <name type="scientific">Achromobacter pulmonis</name>
    <dbReference type="NCBI Taxonomy" id="1389932"/>
    <lineage>
        <taxon>Bacteria</taxon>
        <taxon>Pseudomonadati</taxon>
        <taxon>Pseudomonadota</taxon>
        <taxon>Betaproteobacteria</taxon>
        <taxon>Burkholderiales</taxon>
        <taxon>Alcaligenaceae</taxon>
        <taxon>Achromobacter</taxon>
    </lineage>
</organism>
<dbReference type="PANTHER" id="PTHR47505">
    <property type="entry name" value="DNA UTILIZATION PROTEIN YHGH"/>
    <property type="match status" value="1"/>
</dbReference>
<evidence type="ECO:0000256" key="1">
    <source>
        <dbReference type="ARBA" id="ARBA00008007"/>
    </source>
</evidence>
<proteinExistence type="inferred from homology"/>
<dbReference type="SUPFAM" id="SSF53271">
    <property type="entry name" value="PRTase-like"/>
    <property type="match status" value="1"/>
</dbReference>
<dbReference type="EMBL" id="CADIKZ010000009">
    <property type="protein sequence ID" value="CAB3885524.1"/>
    <property type="molecule type" value="Genomic_DNA"/>
</dbReference>
<evidence type="ECO:0000313" key="3">
    <source>
        <dbReference type="EMBL" id="CAB3885524.1"/>
    </source>
</evidence>
<sequence length="235" mass="24969">MGRWLLARVPCDCPLCGARVGGARLCEGCEVDLAAASQAPREPRCPRCAVRLSPDAPYCASCLARPPAFARTVAAFDYEAPADTLIRQLKTQLRLSAAPVLARLLAHAVWSEPLPQARLLLVPVPASRASLRRRGLNPAAEIARSLAALLDWPLLRGALRRRRETPRQTTLGRRARQQGAQGVFHCRADLSGRHVGLVDDVMTTASTADAAARALLAAGAASVTVLVAARTPPAA</sequence>
<comment type="similarity">
    <text evidence="1">Belongs to the ComF/GntX family.</text>
</comment>
<dbReference type="AlphaFoldDB" id="A0A6S7E091"/>
<dbReference type="PANTHER" id="PTHR47505:SF1">
    <property type="entry name" value="DNA UTILIZATION PROTEIN YHGH"/>
    <property type="match status" value="1"/>
</dbReference>
<accession>A0A6S7E091</accession>
<feature type="domain" description="Phosphoribosyltransferase" evidence="2">
    <location>
        <begin position="132"/>
        <end position="229"/>
    </location>
</feature>
<dbReference type="InterPro" id="IPR000836">
    <property type="entry name" value="PRTase_dom"/>
</dbReference>
<dbReference type="InterPro" id="IPR051910">
    <property type="entry name" value="ComF/GntX_DNA_util-trans"/>
</dbReference>
<evidence type="ECO:0000259" key="2">
    <source>
        <dbReference type="Pfam" id="PF00156"/>
    </source>
</evidence>
<dbReference type="Gene3D" id="3.40.50.2020">
    <property type="match status" value="1"/>
</dbReference>
<dbReference type="Pfam" id="PF00156">
    <property type="entry name" value="Pribosyltran"/>
    <property type="match status" value="1"/>
</dbReference>
<reference evidence="3 4" key="1">
    <citation type="submission" date="2020-04" db="EMBL/GenBank/DDBJ databases">
        <authorList>
            <person name="De Canck E."/>
        </authorList>
    </citation>
    <scope>NUCLEOTIDE SEQUENCE [LARGE SCALE GENOMIC DNA]</scope>
    <source>
        <strain evidence="3 4">LMG 26788</strain>
    </source>
</reference>
<name>A0A6S7E091_9BURK</name>
<dbReference type="Proteomes" id="UP000494203">
    <property type="component" value="Unassembled WGS sequence"/>
</dbReference>
<protein>
    <recommendedName>
        <fullName evidence="2">Phosphoribosyltransferase domain-containing protein</fullName>
    </recommendedName>
</protein>
<dbReference type="InterPro" id="IPR029057">
    <property type="entry name" value="PRTase-like"/>
</dbReference>
<evidence type="ECO:0000313" key="4">
    <source>
        <dbReference type="Proteomes" id="UP000494203"/>
    </source>
</evidence>
<keyword evidence="4" id="KW-1185">Reference proteome</keyword>